<evidence type="ECO:0000313" key="3">
    <source>
        <dbReference type="Proteomes" id="UP000050761"/>
    </source>
</evidence>
<name>A0A183FUC0_HELPZ</name>
<dbReference type="WBParaSite" id="HPBE_0001176701-mRNA-1">
    <property type="protein sequence ID" value="HPBE_0001176701-mRNA-1"/>
    <property type="gene ID" value="HPBE_0001176701"/>
</dbReference>
<evidence type="ECO:0000256" key="1">
    <source>
        <dbReference type="SAM" id="MobiDB-lite"/>
    </source>
</evidence>
<reference evidence="2 3" key="1">
    <citation type="submission" date="2018-11" db="EMBL/GenBank/DDBJ databases">
        <authorList>
            <consortium name="Pathogen Informatics"/>
        </authorList>
    </citation>
    <scope>NUCLEOTIDE SEQUENCE [LARGE SCALE GENOMIC DNA]</scope>
</reference>
<dbReference type="EMBL" id="UZAH01027225">
    <property type="protein sequence ID" value="VDO89781.1"/>
    <property type="molecule type" value="Genomic_DNA"/>
</dbReference>
<dbReference type="AlphaFoldDB" id="A0A183FUC0"/>
<reference evidence="4" key="2">
    <citation type="submission" date="2019-09" db="UniProtKB">
        <authorList>
            <consortium name="WormBaseParasite"/>
        </authorList>
    </citation>
    <scope>IDENTIFICATION</scope>
</reference>
<accession>A0A3P7YQ71</accession>
<dbReference type="Proteomes" id="UP000050761">
    <property type="component" value="Unassembled WGS sequence"/>
</dbReference>
<feature type="region of interest" description="Disordered" evidence="1">
    <location>
        <begin position="45"/>
        <end position="82"/>
    </location>
</feature>
<keyword evidence="3" id="KW-1185">Reference proteome</keyword>
<feature type="compositionally biased region" description="Basic and acidic residues" evidence="1">
    <location>
        <begin position="45"/>
        <end position="60"/>
    </location>
</feature>
<sequence>MCGSRKGCDKAGGQQMNVHEFENVECHASFDPIAAAQDGYLRDDVKSTNAGADRKARFQPERVSSPKPTRDALQPPFRRRVD</sequence>
<protein>
    <submittedName>
        <fullName evidence="4">Transcriptional regulator</fullName>
    </submittedName>
</protein>
<organism evidence="3 4">
    <name type="scientific">Heligmosomoides polygyrus</name>
    <name type="common">Parasitic roundworm</name>
    <dbReference type="NCBI Taxonomy" id="6339"/>
    <lineage>
        <taxon>Eukaryota</taxon>
        <taxon>Metazoa</taxon>
        <taxon>Ecdysozoa</taxon>
        <taxon>Nematoda</taxon>
        <taxon>Chromadorea</taxon>
        <taxon>Rhabditida</taxon>
        <taxon>Rhabditina</taxon>
        <taxon>Rhabditomorpha</taxon>
        <taxon>Strongyloidea</taxon>
        <taxon>Heligmosomidae</taxon>
        <taxon>Heligmosomoides</taxon>
    </lineage>
</organism>
<evidence type="ECO:0000313" key="2">
    <source>
        <dbReference type="EMBL" id="VDO89781.1"/>
    </source>
</evidence>
<evidence type="ECO:0000313" key="4">
    <source>
        <dbReference type="WBParaSite" id="HPBE_0001176701-mRNA-1"/>
    </source>
</evidence>
<accession>A0A183FUC0</accession>
<gene>
    <name evidence="2" type="ORF">HPBE_LOCUS11768</name>
</gene>
<proteinExistence type="predicted"/>